<dbReference type="OrthoDB" id="3690922at2"/>
<comment type="caution">
    <text evidence="2">The sequence shown here is derived from an EMBL/GenBank/DDBJ whole genome shotgun (WGS) entry which is preliminary data.</text>
</comment>
<gene>
    <name evidence="2" type="ORF">CFN78_00535</name>
</gene>
<accession>A0A263DCN2</accession>
<keyword evidence="1" id="KW-1133">Transmembrane helix</keyword>
<protein>
    <recommendedName>
        <fullName evidence="4">DUF4064 domain-containing protein</fullName>
    </recommendedName>
</protein>
<name>A0A263DCN2_9PSEU</name>
<reference evidence="2 3" key="1">
    <citation type="submission" date="2017-07" db="EMBL/GenBank/DDBJ databases">
        <title>Amycolatopsis antarcticus sp. nov., isolated from the surface of an Antarcticus brown macroalga.</title>
        <authorList>
            <person name="Wang J."/>
            <person name="Leiva S."/>
            <person name="Huang J."/>
            <person name="Huang Y."/>
        </authorList>
    </citation>
    <scope>NUCLEOTIDE SEQUENCE [LARGE SCALE GENOMIC DNA]</scope>
    <source>
        <strain evidence="2 3">AU-G6</strain>
    </source>
</reference>
<sequence>MPAPPPLSASADRPSGPPPKLVNISFGLWIAAGIVLVVGFVVTLAGKQQVIDELIRVNQDDRITNEQIASGTSALLWTLLFGAVVFAVLFALFAYKARDGARKARTILTVLFAITFVFQLLLFSTLVTLFAMLLAAVALVLLYLPSVSSHFPKAPRPL</sequence>
<proteinExistence type="predicted"/>
<organism evidence="2 3">
    <name type="scientific">Amycolatopsis antarctica</name>
    <dbReference type="NCBI Taxonomy" id="1854586"/>
    <lineage>
        <taxon>Bacteria</taxon>
        <taxon>Bacillati</taxon>
        <taxon>Actinomycetota</taxon>
        <taxon>Actinomycetes</taxon>
        <taxon>Pseudonocardiales</taxon>
        <taxon>Pseudonocardiaceae</taxon>
        <taxon>Amycolatopsis</taxon>
    </lineage>
</organism>
<dbReference type="Proteomes" id="UP000242444">
    <property type="component" value="Unassembled WGS sequence"/>
</dbReference>
<dbReference type="EMBL" id="NKYE01000001">
    <property type="protein sequence ID" value="OZM75246.1"/>
    <property type="molecule type" value="Genomic_DNA"/>
</dbReference>
<feature type="transmembrane region" description="Helical" evidence="1">
    <location>
        <begin position="107"/>
        <end position="123"/>
    </location>
</feature>
<dbReference type="InParanoid" id="A0A263DCN2"/>
<feature type="transmembrane region" description="Helical" evidence="1">
    <location>
        <begin position="21"/>
        <end position="45"/>
    </location>
</feature>
<evidence type="ECO:0000256" key="1">
    <source>
        <dbReference type="SAM" id="Phobius"/>
    </source>
</evidence>
<feature type="transmembrane region" description="Helical" evidence="1">
    <location>
        <begin position="74"/>
        <end position="95"/>
    </location>
</feature>
<evidence type="ECO:0000313" key="3">
    <source>
        <dbReference type="Proteomes" id="UP000242444"/>
    </source>
</evidence>
<keyword evidence="3" id="KW-1185">Reference proteome</keyword>
<keyword evidence="1" id="KW-0812">Transmembrane</keyword>
<dbReference type="AlphaFoldDB" id="A0A263DCN2"/>
<evidence type="ECO:0008006" key="4">
    <source>
        <dbReference type="Google" id="ProtNLM"/>
    </source>
</evidence>
<keyword evidence="1" id="KW-0472">Membrane</keyword>
<evidence type="ECO:0000313" key="2">
    <source>
        <dbReference type="EMBL" id="OZM75246.1"/>
    </source>
</evidence>